<dbReference type="SUPFAM" id="SSF46785">
    <property type="entry name" value="Winged helix' DNA-binding domain"/>
    <property type="match status" value="1"/>
</dbReference>
<gene>
    <name evidence="5" type="ORF">RFULGI_LOCUS1076</name>
</gene>
<dbReference type="GO" id="GO:0005737">
    <property type="term" value="C:cytoplasm"/>
    <property type="evidence" value="ECO:0007669"/>
    <property type="project" value="TreeGrafter"/>
</dbReference>
<evidence type="ECO:0000313" key="5">
    <source>
        <dbReference type="EMBL" id="CAG8470002.1"/>
    </source>
</evidence>
<evidence type="ECO:0000256" key="2">
    <source>
        <dbReference type="SAM" id="MobiDB-lite"/>
    </source>
</evidence>
<dbReference type="GO" id="GO:0005886">
    <property type="term" value="C:plasma membrane"/>
    <property type="evidence" value="ECO:0007669"/>
    <property type="project" value="TreeGrafter"/>
</dbReference>
<keyword evidence="1" id="KW-0175">Coiled coil</keyword>
<dbReference type="PROSITE" id="PS51741">
    <property type="entry name" value="F_BAR"/>
    <property type="match status" value="1"/>
</dbReference>
<feature type="domain" description="DEP" evidence="3">
    <location>
        <begin position="204"/>
        <end position="282"/>
    </location>
</feature>
<comment type="caution">
    <text evidence="5">The sequence shown here is derived from an EMBL/GenBank/DDBJ whole genome shotgun (WGS) entry which is preliminary data.</text>
</comment>
<dbReference type="InterPro" id="IPR001060">
    <property type="entry name" value="FCH_dom"/>
</dbReference>
<evidence type="ECO:0000256" key="1">
    <source>
        <dbReference type="PROSITE-ProRule" id="PRU01077"/>
    </source>
</evidence>
<feature type="domain" description="F-BAR" evidence="4">
    <location>
        <begin position="5"/>
        <end position="191"/>
    </location>
</feature>
<accession>A0A9N8Z5B6</accession>
<feature type="compositionally biased region" description="Basic and acidic residues" evidence="2">
    <location>
        <begin position="494"/>
        <end position="504"/>
    </location>
</feature>
<dbReference type="InterPro" id="IPR031160">
    <property type="entry name" value="F_BAR_dom"/>
</dbReference>
<name>A0A9N8Z5B6_9GLOM</name>
<feature type="compositionally biased region" description="Low complexity" evidence="2">
    <location>
        <begin position="511"/>
        <end position="525"/>
    </location>
</feature>
<dbReference type="Proteomes" id="UP000789396">
    <property type="component" value="Unassembled WGS sequence"/>
</dbReference>
<dbReference type="OrthoDB" id="2155291at2759"/>
<dbReference type="SMART" id="SM00055">
    <property type="entry name" value="FCH"/>
    <property type="match status" value="1"/>
</dbReference>
<dbReference type="PROSITE" id="PS50186">
    <property type="entry name" value="DEP"/>
    <property type="match status" value="1"/>
</dbReference>
<dbReference type="InterPro" id="IPR036390">
    <property type="entry name" value="WH_DNA-bd_sf"/>
</dbReference>
<keyword evidence="6" id="KW-1185">Reference proteome</keyword>
<evidence type="ECO:0000259" key="4">
    <source>
        <dbReference type="PROSITE" id="PS51741"/>
    </source>
</evidence>
<evidence type="ECO:0000259" key="3">
    <source>
        <dbReference type="PROSITE" id="PS50186"/>
    </source>
</evidence>
<feature type="compositionally biased region" description="Polar residues" evidence="2">
    <location>
        <begin position="526"/>
        <end position="537"/>
    </location>
</feature>
<dbReference type="AlphaFoldDB" id="A0A9N8Z5B6"/>
<dbReference type="GO" id="GO:0000935">
    <property type="term" value="C:division septum"/>
    <property type="evidence" value="ECO:0007669"/>
    <property type="project" value="TreeGrafter"/>
</dbReference>
<feature type="region of interest" description="Disordered" evidence="2">
    <location>
        <begin position="314"/>
        <end position="336"/>
    </location>
</feature>
<evidence type="ECO:0000313" key="6">
    <source>
        <dbReference type="Proteomes" id="UP000789396"/>
    </source>
</evidence>
<feature type="region of interest" description="Disordered" evidence="2">
    <location>
        <begin position="422"/>
        <end position="539"/>
    </location>
</feature>
<dbReference type="Pfam" id="PF00611">
    <property type="entry name" value="FCH"/>
    <property type="match status" value="1"/>
</dbReference>
<feature type="compositionally biased region" description="Low complexity" evidence="2">
    <location>
        <begin position="478"/>
        <end position="493"/>
    </location>
</feature>
<feature type="compositionally biased region" description="Polar residues" evidence="2">
    <location>
        <begin position="452"/>
        <end position="463"/>
    </location>
</feature>
<proteinExistence type="predicted"/>
<dbReference type="Pfam" id="PF00610">
    <property type="entry name" value="DEP"/>
    <property type="match status" value="1"/>
</dbReference>
<dbReference type="InterPro" id="IPR000591">
    <property type="entry name" value="DEP_dom"/>
</dbReference>
<feature type="compositionally biased region" description="Basic residues" evidence="2">
    <location>
        <begin position="468"/>
        <end position="477"/>
    </location>
</feature>
<dbReference type="InterPro" id="IPR027267">
    <property type="entry name" value="AH/BAR_dom_sf"/>
</dbReference>
<dbReference type="GO" id="GO:0005096">
    <property type="term" value="F:GTPase activator activity"/>
    <property type="evidence" value="ECO:0007669"/>
    <property type="project" value="TreeGrafter"/>
</dbReference>
<organism evidence="5 6">
    <name type="scientific">Racocetra fulgida</name>
    <dbReference type="NCBI Taxonomy" id="60492"/>
    <lineage>
        <taxon>Eukaryota</taxon>
        <taxon>Fungi</taxon>
        <taxon>Fungi incertae sedis</taxon>
        <taxon>Mucoromycota</taxon>
        <taxon>Glomeromycotina</taxon>
        <taxon>Glomeromycetes</taxon>
        <taxon>Diversisporales</taxon>
        <taxon>Gigasporaceae</taxon>
        <taxon>Racocetra</taxon>
    </lineage>
</organism>
<dbReference type="SMART" id="SM00049">
    <property type="entry name" value="DEP"/>
    <property type="match status" value="1"/>
</dbReference>
<feature type="compositionally biased region" description="Basic and acidic residues" evidence="2">
    <location>
        <begin position="326"/>
        <end position="336"/>
    </location>
</feature>
<protein>
    <submittedName>
        <fullName evidence="5">966_t:CDS:1</fullName>
    </submittedName>
</protein>
<dbReference type="SUPFAM" id="SSF103657">
    <property type="entry name" value="BAR/IMD domain-like"/>
    <property type="match status" value="1"/>
</dbReference>
<dbReference type="PANTHER" id="PTHR23065">
    <property type="entry name" value="PROLINE-SERINE-THREONINE PHOSPHATASE INTERACTING PROTEIN 1"/>
    <property type="match status" value="1"/>
</dbReference>
<dbReference type="GO" id="GO:0007010">
    <property type="term" value="P:cytoskeleton organization"/>
    <property type="evidence" value="ECO:0007669"/>
    <property type="project" value="TreeGrafter"/>
</dbReference>
<dbReference type="GO" id="GO:0007264">
    <property type="term" value="P:small GTPase-mediated signal transduction"/>
    <property type="evidence" value="ECO:0007669"/>
    <property type="project" value="TreeGrafter"/>
</dbReference>
<dbReference type="Gene3D" id="1.20.1270.60">
    <property type="entry name" value="Arfaptin homology (AH) domain/BAR domain"/>
    <property type="match status" value="1"/>
</dbReference>
<dbReference type="PANTHER" id="PTHR23065:SF17">
    <property type="entry name" value="RHO-GTPASE-ACTIVATING PROTEIN RGD2"/>
    <property type="match status" value="1"/>
</dbReference>
<reference evidence="5" key="1">
    <citation type="submission" date="2021-06" db="EMBL/GenBank/DDBJ databases">
        <authorList>
            <person name="Kallberg Y."/>
            <person name="Tangrot J."/>
            <person name="Rosling A."/>
        </authorList>
    </citation>
    <scope>NUCLEOTIDE SEQUENCE</scope>
    <source>
        <strain evidence="5">IN212</strain>
    </source>
</reference>
<dbReference type="EMBL" id="CAJVPZ010000575">
    <property type="protein sequence ID" value="CAG8470002.1"/>
    <property type="molecule type" value="Genomic_DNA"/>
</dbReference>
<sequence length="573" mass="65685">MVVQLKFENSFWTAGNYQKGINILYDKLDQGNVENDEIIEFLKERIAVEELYGKKLCDLSQISNRPNGFQRDDGASLRRSFEIVKQECDQLGQAHLQMANNLSDLVLKPFLKQSEDYNKSLRASREEITGYLKLFDKMINEVEKSRTNYITKCQLAEEADKISAYEEETRSISEKDIQQDQSLTVTLGKYLFSEEEIMQFLAKMREEIPYKEIKIPFLGTYNEAYSGEDITDWLTRNHPNTLSWEDAESIGQELADQGFLKHIGAIGNYFVSTPVAYFQFKNKAFNLRDTEEVNSGIGWNGLIYAISTNQPSEKKRFRKEADEADEAYRHAEKNDENNEKKSVGMVYLNDRHPYRLVKDLIIHHDKIFNQQDTITTSSIVADVMRRSEITDVTRSRGDSVNYGAEHSALLRDKLSRLSSSESIEFSRPFTPQSPISRPIGPRPNPSKEDNHSGTSSPRDSYSVSNSLSRRRGIRRYSRMSSPSGKSRNQSSSSSERESFRHQQIDDDENGSDSSSNLSSPESPSLRFNTTRSHSRPSSDIFVLQKQGLLVDEELEFVPISPTHHPKAHYYNDD</sequence>